<keyword evidence="6" id="KW-1185">Reference proteome</keyword>
<dbReference type="NCBIfam" id="NF001531">
    <property type="entry name" value="PRK00364.2-2"/>
    <property type="match status" value="1"/>
</dbReference>
<evidence type="ECO:0000256" key="1">
    <source>
        <dbReference type="ARBA" id="ARBA00006975"/>
    </source>
</evidence>
<comment type="function">
    <text evidence="3 4">Together with the chaperonin GroEL, plays an essential role in assisting protein folding. The GroEL-GroES system forms a nano-cage that allows encapsulation of the non-native substrate proteins and provides a physical environment optimized to promote and accelerate protein folding. GroES binds to the apical surface of the GroEL ring, thereby capping the opening of the GroEL channel.</text>
</comment>
<dbReference type="PRINTS" id="PR00297">
    <property type="entry name" value="CHAPERONIN10"/>
</dbReference>
<reference evidence="5 6" key="1">
    <citation type="submission" date="2020-01" db="EMBL/GenBank/DDBJ databases">
        <authorList>
            <person name="Sixt B."/>
            <person name="Schulz F."/>
            <person name="Kostanjsek R."/>
            <person name="Koestlbacher S."/>
            <person name="Collingro A."/>
            <person name="Toenshoff E."/>
            <person name="Horn M."/>
        </authorList>
    </citation>
    <scope>NUCLEOTIDE SEQUENCE [LARGE SCALE GENOMIC DNA]</scope>
    <source>
        <strain evidence="5 6">15C</strain>
    </source>
</reference>
<dbReference type="PROSITE" id="PS00681">
    <property type="entry name" value="CHAPERONINS_CPN10"/>
    <property type="match status" value="1"/>
</dbReference>
<proteinExistence type="inferred from homology"/>
<dbReference type="InterPro" id="IPR018369">
    <property type="entry name" value="Chaprnonin_Cpn10_CS"/>
</dbReference>
<dbReference type="InterPro" id="IPR011032">
    <property type="entry name" value="GroES-like_sf"/>
</dbReference>
<protein>
    <recommendedName>
        <fullName evidence="3">Co-chaperonin GroES</fullName>
    </recommendedName>
    <alternativeName>
        <fullName evidence="3">10 kDa chaperonin</fullName>
    </alternativeName>
    <alternativeName>
        <fullName evidence="3">Chaperonin-10</fullName>
        <shortName evidence="3">Cpn10</shortName>
    </alternativeName>
</protein>
<dbReference type="EMBL" id="CP075585">
    <property type="protein sequence ID" value="QZA59411.1"/>
    <property type="molecule type" value="Genomic_DNA"/>
</dbReference>
<dbReference type="PANTHER" id="PTHR10772">
    <property type="entry name" value="10 KDA HEAT SHOCK PROTEIN"/>
    <property type="match status" value="1"/>
</dbReference>
<gene>
    <name evidence="3" type="primary">groES</name>
    <name evidence="3" type="synonym">groS</name>
    <name evidence="5" type="ORF">RHAB15C_0001298</name>
</gene>
<evidence type="ECO:0000313" key="6">
    <source>
        <dbReference type="Proteomes" id="UP000822862"/>
    </source>
</evidence>
<dbReference type="InterPro" id="IPR020818">
    <property type="entry name" value="Chaperonin_GroES"/>
</dbReference>
<organism evidence="5 6">
    <name type="scientific">Candidatus Rhabdochlamydia porcellionis</name>
    <dbReference type="NCBI Taxonomy" id="225148"/>
    <lineage>
        <taxon>Bacteria</taxon>
        <taxon>Pseudomonadati</taxon>
        <taxon>Chlamydiota</taxon>
        <taxon>Chlamydiia</taxon>
        <taxon>Parachlamydiales</taxon>
        <taxon>Candidatus Rhabdochlamydiaceae</taxon>
        <taxon>Candidatus Rhabdochlamydia</taxon>
    </lineage>
</organism>
<name>A0ABX8Z5L9_9BACT</name>
<comment type="subunit">
    <text evidence="3">Heptamer of 7 subunits arranged in a ring. Interacts with the chaperonin GroEL.</text>
</comment>
<dbReference type="CDD" id="cd00320">
    <property type="entry name" value="cpn10"/>
    <property type="match status" value="1"/>
</dbReference>
<reference evidence="5 6" key="2">
    <citation type="submission" date="2021-05" db="EMBL/GenBank/DDBJ databases">
        <title>Ecology and evolution of chlamydial symbionts of arthropods.</title>
        <authorList>
            <person name="Halter T."/>
            <person name="Sixt B.S."/>
            <person name="Toenshoff E.R."/>
            <person name="Koestlbacher S."/>
            <person name="Schulz F."/>
            <person name="Kostanjsek R."/>
            <person name="Collingro A."/>
            <person name="Hendrickx F."/>
            <person name="Horn M."/>
        </authorList>
    </citation>
    <scope>NUCLEOTIDE SEQUENCE [LARGE SCALE GENOMIC DNA]</scope>
    <source>
        <strain evidence="5 6">15C</strain>
    </source>
</reference>
<comment type="similarity">
    <text evidence="1 3 4">Belongs to the GroES chaperonin family.</text>
</comment>
<dbReference type="Proteomes" id="UP000822862">
    <property type="component" value="Chromosome"/>
</dbReference>
<dbReference type="Pfam" id="PF00166">
    <property type="entry name" value="Cpn10"/>
    <property type="match status" value="1"/>
</dbReference>
<dbReference type="Gene3D" id="2.30.33.40">
    <property type="entry name" value="GroES chaperonin"/>
    <property type="match status" value="1"/>
</dbReference>
<evidence type="ECO:0000256" key="4">
    <source>
        <dbReference type="RuleBase" id="RU000535"/>
    </source>
</evidence>
<dbReference type="SUPFAM" id="SSF50129">
    <property type="entry name" value="GroES-like"/>
    <property type="match status" value="1"/>
</dbReference>
<dbReference type="PANTHER" id="PTHR10772:SF63">
    <property type="entry name" value="20 KDA CHAPERONIN, CHLOROPLASTIC"/>
    <property type="match status" value="1"/>
</dbReference>
<evidence type="ECO:0000256" key="3">
    <source>
        <dbReference type="HAMAP-Rule" id="MF_00580"/>
    </source>
</evidence>
<keyword evidence="3" id="KW-0963">Cytoplasm</keyword>
<dbReference type="RefSeq" id="WP_194844631.1">
    <property type="nucleotide sequence ID" value="NZ_CP075585.1"/>
</dbReference>
<evidence type="ECO:0000313" key="5">
    <source>
        <dbReference type="EMBL" id="QZA59411.1"/>
    </source>
</evidence>
<keyword evidence="2 3" id="KW-0143">Chaperone</keyword>
<dbReference type="NCBIfam" id="NF001533">
    <property type="entry name" value="PRK00364.2-4"/>
    <property type="match status" value="1"/>
</dbReference>
<evidence type="ECO:0000256" key="2">
    <source>
        <dbReference type="ARBA" id="ARBA00023186"/>
    </source>
</evidence>
<dbReference type="HAMAP" id="MF_00580">
    <property type="entry name" value="CH10"/>
    <property type="match status" value="1"/>
</dbReference>
<dbReference type="SMART" id="SM00883">
    <property type="entry name" value="Cpn10"/>
    <property type="match status" value="1"/>
</dbReference>
<accession>A0ABX8Z5L9</accession>
<sequence>MSANHMRPLGDKVLIKRASAKKSKSGILLPESAQEKSREAEVVAVGPGKYDEQGKLKPMHVKVGDYILFSSYAGTEVKTEDEQAEHLIISQEDILGVLV</sequence>
<comment type="subcellular location">
    <subcellularLocation>
        <location evidence="3">Cytoplasm</location>
    </subcellularLocation>
</comment>
<dbReference type="InterPro" id="IPR037124">
    <property type="entry name" value="Chaperonin_GroES_sf"/>
</dbReference>